<reference evidence="1 2" key="1">
    <citation type="submission" date="2020-08" db="EMBL/GenBank/DDBJ databases">
        <title>Genomic Encyclopedia of Type Strains, Phase IV (KMG-IV): sequencing the most valuable type-strain genomes for metagenomic binning, comparative biology and taxonomic classification.</title>
        <authorList>
            <person name="Goeker M."/>
        </authorList>
    </citation>
    <scope>NUCLEOTIDE SEQUENCE [LARGE SCALE GENOMIC DNA]</scope>
    <source>
        <strain evidence="1 2">DSM 12027</strain>
    </source>
</reference>
<evidence type="ECO:0000313" key="2">
    <source>
        <dbReference type="Proteomes" id="UP000629870"/>
    </source>
</evidence>
<dbReference type="EMBL" id="JACHEW010000007">
    <property type="protein sequence ID" value="MBB6016534.1"/>
    <property type="molecule type" value="Genomic_DNA"/>
</dbReference>
<sequence length="98" mass="11250">MPHLDLNNPDFQQMLFALEKVERHAVMNTLGRLLPMTWAEVHAHSGLNWEQIHSLSGPSGQTLYSLRANQKIRLVGWREGNVLRLLSIHPDHDSAYSR</sequence>
<organism evidence="1 2">
    <name type="scientific">Deinococcus radiopugnans ATCC 19172</name>
    <dbReference type="NCBI Taxonomy" id="585398"/>
    <lineage>
        <taxon>Bacteria</taxon>
        <taxon>Thermotogati</taxon>
        <taxon>Deinococcota</taxon>
        <taxon>Deinococci</taxon>
        <taxon>Deinococcales</taxon>
        <taxon>Deinococcaceae</taxon>
        <taxon>Deinococcus</taxon>
    </lineage>
</organism>
<gene>
    <name evidence="1" type="ORF">HNQ04_001785</name>
</gene>
<name>A0ABR6NR66_9DEIO</name>
<keyword evidence="2" id="KW-1185">Reference proteome</keyword>
<protein>
    <submittedName>
        <fullName evidence="1">Uncharacterized protein</fullName>
    </submittedName>
</protein>
<evidence type="ECO:0000313" key="1">
    <source>
        <dbReference type="EMBL" id="MBB6016534.1"/>
    </source>
</evidence>
<accession>A0ABR6NR66</accession>
<proteinExistence type="predicted"/>
<comment type="caution">
    <text evidence="1">The sequence shown here is derived from an EMBL/GenBank/DDBJ whole genome shotgun (WGS) entry which is preliminary data.</text>
</comment>
<dbReference type="RefSeq" id="WP_211344185.1">
    <property type="nucleotide sequence ID" value="NZ_JACHEW010000007.1"/>
</dbReference>
<dbReference type="Proteomes" id="UP000629870">
    <property type="component" value="Unassembled WGS sequence"/>
</dbReference>